<organism evidence="3 4">
    <name type="scientific">Petrolisthes manimaculis</name>
    <dbReference type="NCBI Taxonomy" id="1843537"/>
    <lineage>
        <taxon>Eukaryota</taxon>
        <taxon>Metazoa</taxon>
        <taxon>Ecdysozoa</taxon>
        <taxon>Arthropoda</taxon>
        <taxon>Crustacea</taxon>
        <taxon>Multicrustacea</taxon>
        <taxon>Malacostraca</taxon>
        <taxon>Eumalacostraca</taxon>
        <taxon>Eucarida</taxon>
        <taxon>Decapoda</taxon>
        <taxon>Pleocyemata</taxon>
        <taxon>Anomura</taxon>
        <taxon>Galatheoidea</taxon>
        <taxon>Porcellanidae</taxon>
        <taxon>Petrolisthes</taxon>
    </lineage>
</organism>
<feature type="compositionally biased region" description="Pro residues" evidence="1">
    <location>
        <begin position="69"/>
        <end position="78"/>
    </location>
</feature>
<dbReference type="AlphaFoldDB" id="A0AAE1TPA4"/>
<evidence type="ECO:0000313" key="4">
    <source>
        <dbReference type="Proteomes" id="UP001292094"/>
    </source>
</evidence>
<dbReference type="EMBL" id="JAWZYT010004756">
    <property type="protein sequence ID" value="KAK4292697.1"/>
    <property type="molecule type" value="Genomic_DNA"/>
</dbReference>
<protein>
    <submittedName>
        <fullName evidence="3">Uncharacterized protein</fullName>
    </submittedName>
</protein>
<comment type="caution">
    <text evidence="3">The sequence shown here is derived from an EMBL/GenBank/DDBJ whole genome shotgun (WGS) entry which is preliminary data.</text>
</comment>
<evidence type="ECO:0000256" key="2">
    <source>
        <dbReference type="SAM" id="SignalP"/>
    </source>
</evidence>
<keyword evidence="2" id="KW-0732">Signal</keyword>
<evidence type="ECO:0000313" key="3">
    <source>
        <dbReference type="EMBL" id="KAK4292697.1"/>
    </source>
</evidence>
<evidence type="ECO:0000256" key="1">
    <source>
        <dbReference type="SAM" id="MobiDB-lite"/>
    </source>
</evidence>
<feature type="region of interest" description="Disordered" evidence="1">
    <location>
        <begin position="24"/>
        <end position="78"/>
    </location>
</feature>
<feature type="chain" id="PRO_5042162940" evidence="2">
    <location>
        <begin position="19"/>
        <end position="126"/>
    </location>
</feature>
<name>A0AAE1TPA4_9EUCA</name>
<accession>A0AAE1TPA4</accession>
<gene>
    <name evidence="3" type="ORF">Pmani_034551</name>
</gene>
<proteinExistence type="predicted"/>
<sequence>MLLLLLPITSLLTSPSPQQRLPARCFPPHVHLTSTTPPSPQQRLPHLSNASLPIASLLTSPSPQQHLPAPAPPPPSPLTPLCSLSSPHLYYASCPPHLCSLLTSVTPSPPSPLLRSSPLPLPSHLC</sequence>
<dbReference type="Proteomes" id="UP001292094">
    <property type="component" value="Unassembled WGS sequence"/>
</dbReference>
<feature type="signal peptide" evidence="2">
    <location>
        <begin position="1"/>
        <end position="18"/>
    </location>
</feature>
<keyword evidence="4" id="KW-1185">Reference proteome</keyword>
<reference evidence="3" key="1">
    <citation type="submission" date="2023-11" db="EMBL/GenBank/DDBJ databases">
        <title>Genome assemblies of two species of porcelain crab, Petrolisthes cinctipes and Petrolisthes manimaculis (Anomura: Porcellanidae).</title>
        <authorList>
            <person name="Angst P."/>
        </authorList>
    </citation>
    <scope>NUCLEOTIDE SEQUENCE</scope>
    <source>
        <strain evidence="3">PB745_02</strain>
        <tissue evidence="3">Gill</tissue>
    </source>
</reference>